<dbReference type="PANTHER" id="PTHR43706">
    <property type="entry name" value="NADH DEHYDROGENASE"/>
    <property type="match status" value="1"/>
</dbReference>
<keyword evidence="4" id="KW-0274">FAD</keyword>
<dbReference type="Gene3D" id="3.50.50.100">
    <property type="match status" value="1"/>
</dbReference>
<keyword evidence="6" id="KW-0560">Oxidoreductase</keyword>
<dbReference type="GO" id="GO:0050136">
    <property type="term" value="F:NADH dehydrogenase (quinone) (non-electrogenic) activity"/>
    <property type="evidence" value="ECO:0007669"/>
    <property type="project" value="UniProtKB-EC"/>
</dbReference>
<feature type="domain" description="External alternative NADH-ubiquinone oxidoreductase-like C-terminal" evidence="10">
    <location>
        <begin position="362"/>
        <end position="417"/>
    </location>
</feature>
<evidence type="ECO:0000256" key="8">
    <source>
        <dbReference type="ARBA" id="ARBA00047599"/>
    </source>
</evidence>
<dbReference type="InterPro" id="IPR036188">
    <property type="entry name" value="FAD/NAD-bd_sf"/>
</dbReference>
<organism evidence="11 12">
    <name type="scientific">Flavilitoribacter nigricans (strain ATCC 23147 / DSM 23189 / NBRC 102662 / NCIMB 1420 / SS-2)</name>
    <name type="common">Lewinella nigricans</name>
    <dbReference type="NCBI Taxonomy" id="1122177"/>
    <lineage>
        <taxon>Bacteria</taxon>
        <taxon>Pseudomonadati</taxon>
        <taxon>Bacteroidota</taxon>
        <taxon>Saprospiria</taxon>
        <taxon>Saprospirales</taxon>
        <taxon>Lewinellaceae</taxon>
        <taxon>Flavilitoribacter</taxon>
    </lineage>
</organism>
<name>A0A2D0N2A9_FLAN2</name>
<dbReference type="EC" id="1.6.5.9" evidence="2"/>
<comment type="catalytic activity">
    <reaction evidence="8">
        <text>a quinone + NADH + H(+) = a quinol + NAD(+)</text>
        <dbReference type="Rhea" id="RHEA:46160"/>
        <dbReference type="ChEBI" id="CHEBI:15378"/>
        <dbReference type="ChEBI" id="CHEBI:24646"/>
        <dbReference type="ChEBI" id="CHEBI:57540"/>
        <dbReference type="ChEBI" id="CHEBI:57945"/>
        <dbReference type="ChEBI" id="CHEBI:132124"/>
        <dbReference type="EC" id="1.6.5.9"/>
    </reaction>
</comment>
<dbReference type="Proteomes" id="UP000223913">
    <property type="component" value="Unassembled WGS sequence"/>
</dbReference>
<keyword evidence="7" id="KW-0520">NAD</keyword>
<keyword evidence="3" id="KW-0285">Flavoprotein</keyword>
<dbReference type="InterPro" id="IPR023753">
    <property type="entry name" value="FAD/NAD-binding_dom"/>
</dbReference>
<dbReference type="AlphaFoldDB" id="A0A2D0N2A9"/>
<evidence type="ECO:0000259" key="9">
    <source>
        <dbReference type="Pfam" id="PF07992"/>
    </source>
</evidence>
<dbReference type="RefSeq" id="WP_099154753.1">
    <property type="nucleotide sequence ID" value="NZ_PDUD01000048.1"/>
</dbReference>
<dbReference type="Pfam" id="PF07992">
    <property type="entry name" value="Pyr_redox_2"/>
    <property type="match status" value="1"/>
</dbReference>
<evidence type="ECO:0000256" key="7">
    <source>
        <dbReference type="ARBA" id="ARBA00023027"/>
    </source>
</evidence>
<dbReference type="PRINTS" id="PR00368">
    <property type="entry name" value="FADPNR"/>
</dbReference>
<dbReference type="PANTHER" id="PTHR43706:SF47">
    <property type="entry name" value="EXTERNAL NADH-UBIQUINONE OXIDOREDUCTASE 1, MITOCHONDRIAL-RELATED"/>
    <property type="match status" value="1"/>
</dbReference>
<dbReference type="InterPro" id="IPR054585">
    <property type="entry name" value="NDH2-like_C"/>
</dbReference>
<keyword evidence="5" id="KW-0809">Transit peptide</keyword>
<dbReference type="OrthoDB" id="9781621at2"/>
<reference evidence="11 12" key="1">
    <citation type="submission" date="2017-10" db="EMBL/GenBank/DDBJ databases">
        <title>The draft genome sequence of Lewinella nigricans NBRC 102662.</title>
        <authorList>
            <person name="Wang K."/>
        </authorList>
    </citation>
    <scope>NUCLEOTIDE SEQUENCE [LARGE SCALE GENOMIC DNA]</scope>
    <source>
        <strain evidence="11 12">NBRC 102662</strain>
    </source>
</reference>
<proteinExistence type="inferred from homology"/>
<comment type="caution">
    <text evidence="11">The sequence shown here is derived from an EMBL/GenBank/DDBJ whole genome shotgun (WGS) entry which is preliminary data.</text>
</comment>
<keyword evidence="12" id="KW-1185">Reference proteome</keyword>
<evidence type="ECO:0000256" key="1">
    <source>
        <dbReference type="ARBA" id="ARBA00005272"/>
    </source>
</evidence>
<dbReference type="PRINTS" id="PR00411">
    <property type="entry name" value="PNDRDTASEI"/>
</dbReference>
<sequence>MVSQCPYSSLCLPATDLPRIVVIGAGFAGINLIKKLHNSPVQLVLLDKNNFHQFQPLLYQVAIAGLEPDSIVTPIRKLFQGYRNLIYRLAEVNRVDPDSRRVFTDIGWVQYDYLVIATGSVTNYFGLEDVARNSVGLKDIRDALDIRSWVLQNLEAAAITCDQNEKEALTNFVIVGGGPAGVELAGALSEFRRYLLRKDYPEIAEEWMKVYLVEATDRLLGTMPEAASDHAFRTLSQLEVEIRLNTTVQGYTGSEVLLADNQTLLAKTLIWTAGVKGAAPEGLAPESGTKGRRLKVDPFNQVEGCRHVFTIGDIAAMTDEEWPQGHPMVAQVAIQQGKLLAENLLHLIRHGTFKTAFHYRDKGSMATIGKRNAVAKIGGSVWKGKLAWVLWSTVHLFSITGFKNKLMVGINWIIRYLNYEKANRLIIREFKPQQTKVEQT</sequence>
<evidence type="ECO:0000256" key="4">
    <source>
        <dbReference type="ARBA" id="ARBA00022827"/>
    </source>
</evidence>
<dbReference type="InterPro" id="IPR045024">
    <property type="entry name" value="NDH-2"/>
</dbReference>
<comment type="similarity">
    <text evidence="1">Belongs to the NADH dehydrogenase family.</text>
</comment>
<evidence type="ECO:0000256" key="6">
    <source>
        <dbReference type="ARBA" id="ARBA00023002"/>
    </source>
</evidence>
<protein>
    <recommendedName>
        <fullName evidence="2">NADH:ubiquinone reductase (non-electrogenic)</fullName>
        <ecNumber evidence="2">1.6.5.9</ecNumber>
    </recommendedName>
</protein>
<evidence type="ECO:0000313" key="12">
    <source>
        <dbReference type="Proteomes" id="UP000223913"/>
    </source>
</evidence>
<dbReference type="EMBL" id="PDUD01000048">
    <property type="protein sequence ID" value="PHN01863.1"/>
    <property type="molecule type" value="Genomic_DNA"/>
</dbReference>
<accession>A0A2D0N2A9</accession>
<feature type="domain" description="FAD/NAD(P)-binding" evidence="9">
    <location>
        <begin position="19"/>
        <end position="337"/>
    </location>
</feature>
<dbReference type="SUPFAM" id="SSF51905">
    <property type="entry name" value="FAD/NAD(P)-binding domain"/>
    <property type="match status" value="1"/>
</dbReference>
<evidence type="ECO:0000256" key="2">
    <source>
        <dbReference type="ARBA" id="ARBA00012637"/>
    </source>
</evidence>
<evidence type="ECO:0000256" key="5">
    <source>
        <dbReference type="ARBA" id="ARBA00022946"/>
    </source>
</evidence>
<gene>
    <name evidence="11" type="ORF">CRP01_35085</name>
</gene>
<dbReference type="Pfam" id="PF22366">
    <property type="entry name" value="NDH2_C"/>
    <property type="match status" value="1"/>
</dbReference>
<evidence type="ECO:0000256" key="3">
    <source>
        <dbReference type="ARBA" id="ARBA00022630"/>
    </source>
</evidence>
<evidence type="ECO:0000259" key="10">
    <source>
        <dbReference type="Pfam" id="PF22366"/>
    </source>
</evidence>
<evidence type="ECO:0000313" key="11">
    <source>
        <dbReference type="EMBL" id="PHN01863.1"/>
    </source>
</evidence>